<dbReference type="InParanoid" id="A0A0P0X801"/>
<proteinExistence type="predicted"/>
<organism evidence="1 2">
    <name type="scientific">Oryza sativa subsp. japonica</name>
    <name type="common">Rice</name>
    <dbReference type="NCBI Taxonomy" id="39947"/>
    <lineage>
        <taxon>Eukaryota</taxon>
        <taxon>Viridiplantae</taxon>
        <taxon>Streptophyta</taxon>
        <taxon>Embryophyta</taxon>
        <taxon>Tracheophyta</taxon>
        <taxon>Spermatophyta</taxon>
        <taxon>Magnoliopsida</taxon>
        <taxon>Liliopsida</taxon>
        <taxon>Poales</taxon>
        <taxon>Poaceae</taxon>
        <taxon>BOP clade</taxon>
        <taxon>Oryzoideae</taxon>
        <taxon>Oryzeae</taxon>
        <taxon>Oryzinae</taxon>
        <taxon>Oryza</taxon>
        <taxon>Oryza sativa</taxon>
    </lineage>
</organism>
<dbReference type="Gramene" id="Os07t0573500-01">
    <property type="protein sequence ID" value="Os07t0573500-01"/>
    <property type="gene ID" value="Os07g0573500"/>
</dbReference>
<keyword evidence="2" id="KW-1185">Reference proteome</keyword>
<dbReference type="Proteomes" id="UP000059680">
    <property type="component" value="Chromosome 7"/>
</dbReference>
<sequence length="79" mass="8526">ASSRALITIFLTGSAADSSSTGLLAVVASCDSGEHGWFRVFAQRTRGHCGIHQPLDASLVCNRRARRFSSTCIVRFFHG</sequence>
<evidence type="ECO:0000313" key="1">
    <source>
        <dbReference type="EMBL" id="BAT02261.1"/>
    </source>
</evidence>
<feature type="non-terminal residue" evidence="1">
    <location>
        <position position="1"/>
    </location>
</feature>
<name>A0A0P0X801_ORYSJ</name>
<accession>A0A0P0X801</accession>
<dbReference type="AlphaFoldDB" id="A0A0P0X801"/>
<reference evidence="1 2" key="3">
    <citation type="journal article" date="2013" name="Rice">
        <title>Improvement of the Oryza sativa Nipponbare reference genome using next generation sequence and optical map data.</title>
        <authorList>
            <person name="Kawahara Y."/>
            <person name="de la Bastide M."/>
            <person name="Hamilton J.P."/>
            <person name="Kanamori H."/>
            <person name="McCombie W.R."/>
            <person name="Ouyang S."/>
            <person name="Schwartz D.C."/>
            <person name="Tanaka T."/>
            <person name="Wu J."/>
            <person name="Zhou S."/>
            <person name="Childs K.L."/>
            <person name="Davidson R.M."/>
            <person name="Lin H."/>
            <person name="Quesada-Ocampo L."/>
            <person name="Vaillancourt B."/>
            <person name="Sakai H."/>
            <person name="Lee S.S."/>
            <person name="Kim J."/>
            <person name="Numa H."/>
            <person name="Itoh T."/>
            <person name="Buell C.R."/>
            <person name="Matsumoto T."/>
        </authorList>
    </citation>
    <scope>NUCLEOTIDE SEQUENCE [LARGE SCALE GENOMIC DNA]</scope>
    <source>
        <strain evidence="2">cv. Nipponbare</strain>
    </source>
</reference>
<reference evidence="2" key="1">
    <citation type="journal article" date="2005" name="Nature">
        <title>The map-based sequence of the rice genome.</title>
        <authorList>
            <consortium name="International rice genome sequencing project (IRGSP)"/>
            <person name="Matsumoto T."/>
            <person name="Wu J."/>
            <person name="Kanamori H."/>
            <person name="Katayose Y."/>
            <person name="Fujisawa M."/>
            <person name="Namiki N."/>
            <person name="Mizuno H."/>
            <person name="Yamamoto K."/>
            <person name="Antonio B.A."/>
            <person name="Baba T."/>
            <person name="Sakata K."/>
            <person name="Nagamura Y."/>
            <person name="Aoki H."/>
            <person name="Arikawa K."/>
            <person name="Arita K."/>
            <person name="Bito T."/>
            <person name="Chiden Y."/>
            <person name="Fujitsuka N."/>
            <person name="Fukunaka R."/>
            <person name="Hamada M."/>
            <person name="Harada C."/>
            <person name="Hayashi A."/>
            <person name="Hijishita S."/>
            <person name="Honda M."/>
            <person name="Hosokawa S."/>
            <person name="Ichikawa Y."/>
            <person name="Idonuma A."/>
            <person name="Iijima M."/>
            <person name="Ikeda M."/>
            <person name="Ikeno M."/>
            <person name="Ito K."/>
            <person name="Ito S."/>
            <person name="Ito T."/>
            <person name="Ito Y."/>
            <person name="Ito Y."/>
            <person name="Iwabuchi A."/>
            <person name="Kamiya K."/>
            <person name="Karasawa W."/>
            <person name="Kurita K."/>
            <person name="Katagiri S."/>
            <person name="Kikuta A."/>
            <person name="Kobayashi H."/>
            <person name="Kobayashi N."/>
            <person name="Machita K."/>
            <person name="Maehara T."/>
            <person name="Masukawa M."/>
            <person name="Mizubayashi T."/>
            <person name="Mukai Y."/>
            <person name="Nagasaki H."/>
            <person name="Nagata Y."/>
            <person name="Naito S."/>
            <person name="Nakashima M."/>
            <person name="Nakama Y."/>
            <person name="Nakamichi Y."/>
            <person name="Nakamura M."/>
            <person name="Meguro A."/>
            <person name="Negishi M."/>
            <person name="Ohta I."/>
            <person name="Ohta T."/>
            <person name="Okamoto M."/>
            <person name="Ono N."/>
            <person name="Saji S."/>
            <person name="Sakaguchi M."/>
            <person name="Sakai K."/>
            <person name="Shibata M."/>
            <person name="Shimokawa T."/>
            <person name="Song J."/>
            <person name="Takazaki Y."/>
            <person name="Terasawa K."/>
            <person name="Tsugane M."/>
            <person name="Tsuji K."/>
            <person name="Ueda S."/>
            <person name="Waki K."/>
            <person name="Yamagata H."/>
            <person name="Yamamoto M."/>
            <person name="Yamamoto S."/>
            <person name="Yamane H."/>
            <person name="Yoshiki S."/>
            <person name="Yoshihara R."/>
            <person name="Yukawa K."/>
            <person name="Zhong H."/>
            <person name="Yano M."/>
            <person name="Yuan Q."/>
            <person name="Ouyang S."/>
            <person name="Liu J."/>
            <person name="Jones K.M."/>
            <person name="Gansberger K."/>
            <person name="Moffat K."/>
            <person name="Hill J."/>
            <person name="Bera J."/>
            <person name="Fadrosh D."/>
            <person name="Jin S."/>
            <person name="Johri S."/>
            <person name="Kim M."/>
            <person name="Overton L."/>
            <person name="Reardon M."/>
            <person name="Tsitrin T."/>
            <person name="Vuong H."/>
            <person name="Weaver B."/>
            <person name="Ciecko A."/>
            <person name="Tallon L."/>
            <person name="Jackson J."/>
            <person name="Pai G."/>
            <person name="Aken S.V."/>
            <person name="Utterback T."/>
            <person name="Reidmuller S."/>
            <person name="Feldblyum T."/>
            <person name="Hsiao J."/>
            <person name="Zismann V."/>
            <person name="Iobst S."/>
            <person name="de Vazeille A.R."/>
            <person name="Buell C.R."/>
            <person name="Ying K."/>
            <person name="Li Y."/>
            <person name="Lu T."/>
            <person name="Huang Y."/>
            <person name="Zhao Q."/>
            <person name="Feng Q."/>
            <person name="Zhang L."/>
            <person name="Zhu J."/>
            <person name="Weng Q."/>
            <person name="Mu J."/>
            <person name="Lu Y."/>
            <person name="Fan D."/>
            <person name="Liu Y."/>
            <person name="Guan J."/>
            <person name="Zhang Y."/>
            <person name="Yu S."/>
            <person name="Liu X."/>
            <person name="Zhang Y."/>
            <person name="Hong G."/>
            <person name="Han B."/>
            <person name="Choisne N."/>
            <person name="Demange N."/>
            <person name="Orjeda G."/>
            <person name="Samain S."/>
            <person name="Cattolico L."/>
            <person name="Pelletier E."/>
            <person name="Couloux A."/>
            <person name="Segurens B."/>
            <person name="Wincker P."/>
            <person name="D'Hont A."/>
            <person name="Scarpelli C."/>
            <person name="Weissenbach J."/>
            <person name="Salanoubat M."/>
            <person name="Quetier F."/>
            <person name="Yu Y."/>
            <person name="Kim H.R."/>
            <person name="Rambo T."/>
            <person name="Currie J."/>
            <person name="Collura K."/>
            <person name="Luo M."/>
            <person name="Yang T."/>
            <person name="Ammiraju J.S.S."/>
            <person name="Engler F."/>
            <person name="Soderlund C."/>
            <person name="Wing R.A."/>
            <person name="Palmer L.E."/>
            <person name="de la Bastide M."/>
            <person name="Spiegel L."/>
            <person name="Nascimento L."/>
            <person name="Zutavern T."/>
            <person name="O'Shaughnessy A."/>
            <person name="Dike S."/>
            <person name="Dedhia N."/>
            <person name="Preston R."/>
            <person name="Balija V."/>
            <person name="McCombie W.R."/>
            <person name="Chow T."/>
            <person name="Chen H."/>
            <person name="Chung M."/>
            <person name="Chen C."/>
            <person name="Shaw J."/>
            <person name="Wu H."/>
            <person name="Hsiao K."/>
            <person name="Chao Y."/>
            <person name="Chu M."/>
            <person name="Cheng C."/>
            <person name="Hour A."/>
            <person name="Lee P."/>
            <person name="Lin S."/>
            <person name="Lin Y."/>
            <person name="Liou J."/>
            <person name="Liu S."/>
            <person name="Hsing Y."/>
            <person name="Raghuvanshi S."/>
            <person name="Mohanty A."/>
            <person name="Bharti A.K."/>
            <person name="Gaur A."/>
            <person name="Gupta V."/>
            <person name="Kumar D."/>
            <person name="Ravi V."/>
            <person name="Vij S."/>
            <person name="Kapur A."/>
            <person name="Khurana P."/>
            <person name="Khurana P."/>
            <person name="Khurana J.P."/>
            <person name="Tyagi A.K."/>
            <person name="Gaikwad K."/>
            <person name="Singh A."/>
            <person name="Dalal V."/>
            <person name="Srivastava S."/>
            <person name="Dixit A."/>
            <person name="Pal A.K."/>
            <person name="Ghazi I.A."/>
            <person name="Yadav M."/>
            <person name="Pandit A."/>
            <person name="Bhargava A."/>
            <person name="Sureshbabu K."/>
            <person name="Batra K."/>
            <person name="Sharma T.R."/>
            <person name="Mohapatra T."/>
            <person name="Singh N.K."/>
            <person name="Messing J."/>
            <person name="Nelson A.B."/>
            <person name="Fuks G."/>
            <person name="Kavchok S."/>
            <person name="Keizer G."/>
            <person name="Linton E."/>
            <person name="Llaca V."/>
            <person name="Song R."/>
            <person name="Tanyolac B."/>
            <person name="Young S."/>
            <person name="Ho-Il K."/>
            <person name="Hahn J.H."/>
            <person name="Sangsakoo G."/>
            <person name="Vanavichit A."/>
            <person name="de Mattos Luiz.A.T."/>
            <person name="Zimmer P.D."/>
            <person name="Malone G."/>
            <person name="Dellagostin O."/>
            <person name="de Oliveira A.C."/>
            <person name="Bevan M."/>
            <person name="Bancroft I."/>
            <person name="Minx P."/>
            <person name="Cordum H."/>
            <person name="Wilson R."/>
            <person name="Cheng Z."/>
            <person name="Jin W."/>
            <person name="Jiang J."/>
            <person name="Leong S.A."/>
            <person name="Iwama H."/>
            <person name="Gojobori T."/>
            <person name="Itoh T."/>
            <person name="Niimura Y."/>
            <person name="Fujii Y."/>
            <person name="Habara T."/>
            <person name="Sakai H."/>
            <person name="Sato Y."/>
            <person name="Wilson G."/>
            <person name="Kumar K."/>
            <person name="McCouch S."/>
            <person name="Juretic N."/>
            <person name="Hoen D."/>
            <person name="Wright S."/>
            <person name="Bruskiewich R."/>
            <person name="Bureau T."/>
            <person name="Miyao A."/>
            <person name="Hirochika H."/>
            <person name="Nishikawa T."/>
            <person name="Kadowaki K."/>
            <person name="Sugiura M."/>
            <person name="Burr B."/>
            <person name="Sasaki T."/>
        </authorList>
    </citation>
    <scope>NUCLEOTIDE SEQUENCE [LARGE SCALE GENOMIC DNA]</scope>
    <source>
        <strain evidence="2">cv. Nipponbare</strain>
    </source>
</reference>
<gene>
    <name evidence="1" type="ordered locus">Os07g0573500</name>
    <name evidence="1" type="ORF">OSNPB_070573500</name>
</gene>
<evidence type="ECO:0000313" key="2">
    <source>
        <dbReference type="Proteomes" id="UP000059680"/>
    </source>
</evidence>
<dbReference type="PaxDb" id="39947-A0A0P0X801"/>
<protein>
    <submittedName>
        <fullName evidence="1">Os07g0573500 protein</fullName>
    </submittedName>
</protein>
<reference evidence="1 2" key="2">
    <citation type="journal article" date="2013" name="Plant Cell Physiol.">
        <title>Rice Annotation Project Database (RAP-DB): an integrative and interactive database for rice genomics.</title>
        <authorList>
            <person name="Sakai H."/>
            <person name="Lee S.S."/>
            <person name="Tanaka T."/>
            <person name="Numa H."/>
            <person name="Kim J."/>
            <person name="Kawahara Y."/>
            <person name="Wakimoto H."/>
            <person name="Yang C.C."/>
            <person name="Iwamoto M."/>
            <person name="Abe T."/>
            <person name="Yamada Y."/>
            <person name="Muto A."/>
            <person name="Inokuchi H."/>
            <person name="Ikemura T."/>
            <person name="Matsumoto T."/>
            <person name="Sasaki T."/>
            <person name="Itoh T."/>
        </authorList>
    </citation>
    <scope>NUCLEOTIDE SEQUENCE [LARGE SCALE GENOMIC DNA]</scope>
    <source>
        <strain evidence="2">cv. Nipponbare</strain>
    </source>
</reference>
<dbReference type="EMBL" id="AP014963">
    <property type="protein sequence ID" value="BAT02261.1"/>
    <property type="molecule type" value="Genomic_DNA"/>
</dbReference>